<name>A0A418XM58_9PSED</name>
<dbReference type="EMBL" id="QYUR01000002">
    <property type="protein sequence ID" value="RJG13559.1"/>
    <property type="molecule type" value="Genomic_DNA"/>
</dbReference>
<gene>
    <name evidence="1" type="ORF">D3879_10075</name>
</gene>
<keyword evidence="2" id="KW-1185">Reference proteome</keyword>
<evidence type="ECO:0000313" key="2">
    <source>
        <dbReference type="Proteomes" id="UP000284021"/>
    </source>
</evidence>
<proteinExistence type="predicted"/>
<accession>A0A418XM58</accession>
<comment type="caution">
    <text evidence="1">The sequence shown here is derived from an EMBL/GenBank/DDBJ whole genome shotgun (WGS) entry which is preliminary data.</text>
</comment>
<reference evidence="1 2" key="1">
    <citation type="submission" date="2018-09" db="EMBL/GenBank/DDBJ databases">
        <authorList>
            <person name="Zhu H."/>
        </authorList>
    </citation>
    <scope>NUCLEOTIDE SEQUENCE [LARGE SCALE GENOMIC DNA]</scope>
    <source>
        <strain evidence="1 2">K1S02-6</strain>
    </source>
</reference>
<dbReference type="Proteomes" id="UP000284021">
    <property type="component" value="Unassembled WGS sequence"/>
</dbReference>
<organism evidence="1 2">
    <name type="scientific">Pseudomonas cavernicola</name>
    <dbReference type="NCBI Taxonomy" id="2320866"/>
    <lineage>
        <taxon>Bacteria</taxon>
        <taxon>Pseudomonadati</taxon>
        <taxon>Pseudomonadota</taxon>
        <taxon>Gammaproteobacteria</taxon>
        <taxon>Pseudomonadales</taxon>
        <taxon>Pseudomonadaceae</taxon>
        <taxon>Pseudomonas</taxon>
    </lineage>
</organism>
<protein>
    <submittedName>
        <fullName evidence="1">Uncharacterized protein</fullName>
    </submittedName>
</protein>
<dbReference type="RefSeq" id="WP_119954112.1">
    <property type="nucleotide sequence ID" value="NZ_QYUR01000002.1"/>
</dbReference>
<sequence length="228" mass="25513">MKNFLLAAAKLATGLFLAGLALAITIALYSWATDSYESSQAKQYETIKEWSADLTANLGLQLQAKTKLVSRKLLLSVDVVGYPAYLSDPRLAERNQKAQLIVHFVDLDGFRVFSKPIVLSEFSGIVGAKGEKIGLRTQLQEYVSIEDYKRFQRLQVEWTLETKVPPDLAPDVKEEQSRLDHCAPSISRAERLKRLSRHGELRETASGSYSAGGRSVHFFYDGTLLNCR</sequence>
<dbReference type="AlphaFoldDB" id="A0A418XM58"/>
<evidence type="ECO:0000313" key="1">
    <source>
        <dbReference type="EMBL" id="RJG13559.1"/>
    </source>
</evidence>